<sequence>MAFGNSFATVFGVAESDLRKLGVLNPTLDVDARLFIDPFLLPHSQHAEFNECAFSKYEEHFTHIYNLISLSEEEDDKAWKSALRKFQFSESKGMSGTCLGYSKTSTNGHAFGPKKAAQSLRWAKQVIDLGIKDPEMFSSLSLFEDGIGADLISDMIAAITIECIIKFNHRIIGELNQNIRIPVEEFDLRGHKAMLPRNPFSNHGDPVILLSDDVLKHLPILDDPKQIPNVVEGNENLRDRVNEHIGQVFATKTKKDKEYIKSQAMQNSAAFQAFLDMLKLLERSNYNVYEDPEGLLAWRDIATSTTAINKLQLTVDSSLPRPERINKVVLSIIAQFTQLVENNRLNRVFYVKDKPRKEAFAQLLFYAIASSYCDAADIGMTAEADAGVGPVDFKFNDGADSVLVEIKLSTNSATVTGYEAQLGAYGEAERSAFGHYVVIDVGKLGKKWERLSNLRAGNIEFAKSNFIHLVDGSLKPSASNRKEVLPG</sequence>
<dbReference type="EMBL" id="CP084959">
    <property type="protein sequence ID" value="UOA23233.1"/>
    <property type="molecule type" value="Genomic_DNA"/>
</dbReference>
<proteinExistence type="predicted"/>
<organism evidence="1 2">
    <name type="scientific">Sulfitobacter pontiacus</name>
    <dbReference type="NCBI Taxonomy" id="60137"/>
    <lineage>
        <taxon>Bacteria</taxon>
        <taxon>Pseudomonadati</taxon>
        <taxon>Pseudomonadota</taxon>
        <taxon>Alphaproteobacteria</taxon>
        <taxon>Rhodobacterales</taxon>
        <taxon>Roseobacteraceae</taxon>
        <taxon>Sulfitobacter</taxon>
    </lineage>
</organism>
<dbReference type="AlphaFoldDB" id="A0AAX3ABH6"/>
<name>A0AAX3ABH6_9RHOB</name>
<protein>
    <recommendedName>
        <fullName evidence="3">Protein NO VEIN C-terminal domain-containing protein</fullName>
    </recommendedName>
</protein>
<reference evidence="2" key="1">
    <citation type="journal article" date="2022" name="Microorganisms">
        <title>Beyond the ABCs#Discovery of Three New Plasmid Types in Rhodobacterales (RepQ, RepY, RepW).</title>
        <authorList>
            <person name="Freese H.M."/>
            <person name="Ringel V."/>
            <person name="Overmann J."/>
            <person name="Petersen J."/>
        </authorList>
    </citation>
    <scope>NUCLEOTIDE SEQUENCE [LARGE SCALE GENOMIC DNA]</scope>
    <source>
        <strain evidence="2">DSM 110277</strain>
    </source>
</reference>
<dbReference type="RefSeq" id="WP_243250044.1">
    <property type="nucleotide sequence ID" value="NZ_CP084959.1"/>
</dbReference>
<evidence type="ECO:0000313" key="1">
    <source>
        <dbReference type="EMBL" id="UOA23233.1"/>
    </source>
</evidence>
<gene>
    <name evidence="1" type="ORF">DSM110277_01647</name>
</gene>
<accession>A0AAX3ABH6</accession>
<dbReference type="Proteomes" id="UP000830781">
    <property type="component" value="Chromosome"/>
</dbReference>
<keyword evidence="2" id="KW-1185">Reference proteome</keyword>
<evidence type="ECO:0000313" key="2">
    <source>
        <dbReference type="Proteomes" id="UP000830781"/>
    </source>
</evidence>
<evidence type="ECO:0008006" key="3">
    <source>
        <dbReference type="Google" id="ProtNLM"/>
    </source>
</evidence>